<dbReference type="InterPro" id="IPR052907">
    <property type="entry name" value="Beta-lactamase/esterase"/>
</dbReference>
<dbReference type="Proteomes" id="UP000053660">
    <property type="component" value="Unassembled WGS sequence"/>
</dbReference>
<dbReference type="SUPFAM" id="SSF56601">
    <property type="entry name" value="beta-lactamase/transpeptidase-like"/>
    <property type="match status" value="1"/>
</dbReference>
<reference evidence="2 3" key="1">
    <citation type="submission" date="2014-03" db="EMBL/GenBank/DDBJ databases">
        <title>Draft genome of the hookworm Oesophagostomum dentatum.</title>
        <authorList>
            <person name="Mitreva M."/>
        </authorList>
    </citation>
    <scope>NUCLEOTIDE SEQUENCE [LARGE SCALE GENOMIC DNA]</scope>
    <source>
        <strain evidence="2 3">OD-Hann</strain>
    </source>
</reference>
<keyword evidence="3" id="KW-1185">Reference proteome</keyword>
<feature type="domain" description="Beta-lactamase-related" evidence="1">
    <location>
        <begin position="14"/>
        <end position="199"/>
    </location>
</feature>
<dbReference type="PANTHER" id="PTHR43319">
    <property type="entry name" value="BETA-LACTAMASE-RELATED"/>
    <property type="match status" value="1"/>
</dbReference>
<protein>
    <recommendedName>
        <fullName evidence="1">Beta-lactamase-related domain-containing protein</fullName>
    </recommendedName>
</protein>
<dbReference type="PANTHER" id="PTHR43319:SF7">
    <property type="entry name" value="BETA-LACTAMASE-RELATED DOMAIN-CONTAINING PROTEIN"/>
    <property type="match status" value="1"/>
</dbReference>
<sequence>MYVKSSSTKNTFTGSASGYHAVTFGFIVDGIIRRVDPKGRDLKTFLREEITEPYDLSVDIGVDRREAHRVARVTTPSLWEYVRDCIKNPKIIGMLFIMYARFDEVLCKMRENTKWLLLNYDTMSVNDPDVLALPVPAVTGVASAADLSRMFSLAVEGSLITNATLEKISTPTLDSWHLERVALWPIRKGHGFFYEHNPLVPVSTSILLILRSSHERT</sequence>
<dbReference type="InterPro" id="IPR001466">
    <property type="entry name" value="Beta-lactam-related"/>
</dbReference>
<dbReference type="AlphaFoldDB" id="A0A0B1SBS4"/>
<name>A0A0B1SBS4_OESDE</name>
<evidence type="ECO:0000313" key="2">
    <source>
        <dbReference type="EMBL" id="KHJ80630.1"/>
    </source>
</evidence>
<accession>A0A0B1SBS4</accession>
<dbReference type="InterPro" id="IPR012338">
    <property type="entry name" value="Beta-lactam/transpept-like"/>
</dbReference>
<dbReference type="Gene3D" id="3.40.710.10">
    <property type="entry name" value="DD-peptidase/beta-lactamase superfamily"/>
    <property type="match status" value="1"/>
</dbReference>
<dbReference type="EMBL" id="KN600136">
    <property type="protein sequence ID" value="KHJ80630.1"/>
    <property type="molecule type" value="Genomic_DNA"/>
</dbReference>
<dbReference type="OrthoDB" id="5946976at2759"/>
<gene>
    <name evidence="2" type="ORF">OESDEN_19693</name>
</gene>
<evidence type="ECO:0000259" key="1">
    <source>
        <dbReference type="Pfam" id="PF00144"/>
    </source>
</evidence>
<evidence type="ECO:0000313" key="3">
    <source>
        <dbReference type="Proteomes" id="UP000053660"/>
    </source>
</evidence>
<proteinExistence type="predicted"/>
<dbReference type="Pfam" id="PF00144">
    <property type="entry name" value="Beta-lactamase"/>
    <property type="match status" value="1"/>
</dbReference>
<organism evidence="2 3">
    <name type="scientific">Oesophagostomum dentatum</name>
    <name type="common">Nodular worm</name>
    <dbReference type="NCBI Taxonomy" id="61180"/>
    <lineage>
        <taxon>Eukaryota</taxon>
        <taxon>Metazoa</taxon>
        <taxon>Ecdysozoa</taxon>
        <taxon>Nematoda</taxon>
        <taxon>Chromadorea</taxon>
        <taxon>Rhabditida</taxon>
        <taxon>Rhabditina</taxon>
        <taxon>Rhabditomorpha</taxon>
        <taxon>Strongyloidea</taxon>
        <taxon>Strongylidae</taxon>
        <taxon>Oesophagostomum</taxon>
    </lineage>
</organism>